<evidence type="ECO:0000313" key="2">
    <source>
        <dbReference type="Proteomes" id="UP001442494"/>
    </source>
</evidence>
<dbReference type="RefSeq" id="WP_190417090.1">
    <property type="nucleotide sequence ID" value="NZ_JAMPKK010000117.1"/>
</dbReference>
<dbReference type="Proteomes" id="UP001442494">
    <property type="component" value="Unassembled WGS sequence"/>
</dbReference>
<sequence>MIVQILRVYDCGSRGVWSRSHSSSMGRSSAPELLERFELDVLLSVQCLKITATL</sequence>
<organism evidence="1 2">
    <name type="scientific">Funiculus sociatus GB2-A5</name>
    <dbReference type="NCBI Taxonomy" id="2933946"/>
    <lineage>
        <taxon>Bacteria</taxon>
        <taxon>Bacillati</taxon>
        <taxon>Cyanobacteriota</taxon>
        <taxon>Cyanophyceae</taxon>
        <taxon>Coleofasciculales</taxon>
        <taxon>Coleofasciculaceae</taxon>
        <taxon>Funiculus</taxon>
    </lineage>
</organism>
<dbReference type="EMBL" id="JAMPKK010000117">
    <property type="protein sequence ID" value="MEP0868130.1"/>
    <property type="molecule type" value="Genomic_DNA"/>
</dbReference>
<name>A0ABV0JY65_9CYAN</name>
<keyword evidence="2" id="KW-1185">Reference proteome</keyword>
<evidence type="ECO:0000313" key="1">
    <source>
        <dbReference type="EMBL" id="MEP0868130.1"/>
    </source>
</evidence>
<reference evidence="1 2" key="1">
    <citation type="submission" date="2022-04" db="EMBL/GenBank/DDBJ databases">
        <title>Positive selection, recombination, and allopatry shape intraspecific diversity of widespread and dominant cyanobacteria.</title>
        <authorList>
            <person name="Wei J."/>
            <person name="Shu W."/>
            <person name="Hu C."/>
        </authorList>
    </citation>
    <scope>NUCLEOTIDE SEQUENCE [LARGE SCALE GENOMIC DNA]</scope>
    <source>
        <strain evidence="1 2">GB2-A5</strain>
    </source>
</reference>
<comment type="caution">
    <text evidence="1">The sequence shown here is derived from an EMBL/GenBank/DDBJ whole genome shotgun (WGS) entry which is preliminary data.</text>
</comment>
<protein>
    <submittedName>
        <fullName evidence="1">Uncharacterized protein</fullName>
    </submittedName>
</protein>
<gene>
    <name evidence="1" type="ORF">NDI37_27215</name>
</gene>
<accession>A0ABV0JY65</accession>
<proteinExistence type="predicted"/>